<dbReference type="InterPro" id="IPR004864">
    <property type="entry name" value="LEA_2"/>
</dbReference>
<evidence type="ECO:0000256" key="3">
    <source>
        <dbReference type="ARBA" id="ARBA00022989"/>
    </source>
</evidence>
<keyword evidence="3 6" id="KW-1133">Transmembrane helix</keyword>
<evidence type="ECO:0000259" key="7">
    <source>
        <dbReference type="Pfam" id="PF03168"/>
    </source>
</evidence>
<dbReference type="PANTHER" id="PTHR31234">
    <property type="entry name" value="LATE EMBRYOGENESIS ABUNDANT (LEA) HYDROXYPROLINE-RICH GLYCOPROTEIN FAMILY"/>
    <property type="match status" value="1"/>
</dbReference>
<evidence type="ECO:0000256" key="5">
    <source>
        <dbReference type="SAM" id="MobiDB-lite"/>
    </source>
</evidence>
<protein>
    <recommendedName>
        <fullName evidence="7">Late embryogenesis abundant protein LEA-2 subgroup domain-containing protein</fullName>
    </recommendedName>
</protein>
<evidence type="ECO:0000256" key="6">
    <source>
        <dbReference type="SAM" id="Phobius"/>
    </source>
</evidence>
<dbReference type="SUPFAM" id="SSF117070">
    <property type="entry name" value="LEA14-like"/>
    <property type="match status" value="1"/>
</dbReference>
<comment type="subcellular location">
    <subcellularLocation>
        <location evidence="1">Membrane</location>
        <topology evidence="1">Single-pass membrane protein</topology>
    </subcellularLocation>
</comment>
<feature type="transmembrane region" description="Helical" evidence="6">
    <location>
        <begin position="65"/>
        <end position="91"/>
    </location>
</feature>
<name>A0ABR0X1N2_REHGL</name>
<reference evidence="8 9" key="1">
    <citation type="journal article" date="2021" name="Comput. Struct. Biotechnol. J.">
        <title>De novo genome assembly of the potent medicinal plant Rehmannia glutinosa using nanopore technology.</title>
        <authorList>
            <person name="Ma L."/>
            <person name="Dong C."/>
            <person name="Song C."/>
            <person name="Wang X."/>
            <person name="Zheng X."/>
            <person name="Niu Y."/>
            <person name="Chen S."/>
            <person name="Feng W."/>
        </authorList>
    </citation>
    <scope>NUCLEOTIDE SEQUENCE [LARGE SCALE GENOMIC DNA]</scope>
    <source>
        <strain evidence="8">DH-2019</strain>
    </source>
</reference>
<organism evidence="8 9">
    <name type="scientific">Rehmannia glutinosa</name>
    <name type="common">Chinese foxglove</name>
    <dbReference type="NCBI Taxonomy" id="99300"/>
    <lineage>
        <taxon>Eukaryota</taxon>
        <taxon>Viridiplantae</taxon>
        <taxon>Streptophyta</taxon>
        <taxon>Embryophyta</taxon>
        <taxon>Tracheophyta</taxon>
        <taxon>Spermatophyta</taxon>
        <taxon>Magnoliopsida</taxon>
        <taxon>eudicotyledons</taxon>
        <taxon>Gunneridae</taxon>
        <taxon>Pentapetalae</taxon>
        <taxon>asterids</taxon>
        <taxon>lamiids</taxon>
        <taxon>Lamiales</taxon>
        <taxon>Orobanchaceae</taxon>
        <taxon>Rehmannieae</taxon>
        <taxon>Rehmannia</taxon>
    </lineage>
</organism>
<keyword evidence="4 6" id="KW-0472">Membrane</keyword>
<gene>
    <name evidence="8" type="ORF">DH2020_013232</name>
</gene>
<dbReference type="Proteomes" id="UP001318860">
    <property type="component" value="Unassembled WGS sequence"/>
</dbReference>
<evidence type="ECO:0000256" key="2">
    <source>
        <dbReference type="ARBA" id="ARBA00022692"/>
    </source>
</evidence>
<keyword evidence="9" id="KW-1185">Reference proteome</keyword>
<evidence type="ECO:0000313" key="9">
    <source>
        <dbReference type="Proteomes" id="UP001318860"/>
    </source>
</evidence>
<feature type="region of interest" description="Disordered" evidence="5">
    <location>
        <begin position="1"/>
        <end position="26"/>
    </location>
</feature>
<dbReference type="EMBL" id="JABTTQ020000006">
    <property type="protein sequence ID" value="KAK6153593.1"/>
    <property type="molecule type" value="Genomic_DNA"/>
</dbReference>
<comment type="caution">
    <text evidence="8">The sequence shown here is derived from an EMBL/GenBank/DDBJ whole genome shotgun (WGS) entry which is preliminary data.</text>
</comment>
<evidence type="ECO:0000256" key="1">
    <source>
        <dbReference type="ARBA" id="ARBA00004167"/>
    </source>
</evidence>
<dbReference type="PANTHER" id="PTHR31234:SF2">
    <property type="entry name" value="OS05G0199100 PROTEIN"/>
    <property type="match status" value="1"/>
</dbReference>
<proteinExistence type="predicted"/>
<evidence type="ECO:0000256" key="4">
    <source>
        <dbReference type="ARBA" id="ARBA00023136"/>
    </source>
</evidence>
<sequence>MTDRVYPSTKPAANGAAAAAPASTNGAANPTFPANKAQLYNAARPAYRPQPPPRRRHRRGCCCSCCLWTTLIVLLVLLLAAIAGAVFYVLYRPHRPSFSVAALHLSRFNLTDTTYTSDFNITLTARNRNSKITFLYDQISVKVLSGDVDIGDGTFPSFTQGKKNVTTLRTVISSSNTPFEEGTDLTALKSSVRSRNLPLKIQLDTKVKAKIGKIKTKKLTIRVICDGIRISIPTGKTASVATTSKVKCKVDPRVKIIKWTV</sequence>
<accession>A0ABR0X1N2</accession>
<dbReference type="InterPro" id="IPR044839">
    <property type="entry name" value="NDR1-like"/>
</dbReference>
<keyword evidence="2 6" id="KW-0812">Transmembrane</keyword>
<evidence type="ECO:0000313" key="8">
    <source>
        <dbReference type="EMBL" id="KAK6153593.1"/>
    </source>
</evidence>
<feature type="compositionally biased region" description="Low complexity" evidence="5">
    <location>
        <begin position="11"/>
        <end position="26"/>
    </location>
</feature>
<dbReference type="Pfam" id="PF03168">
    <property type="entry name" value="LEA_2"/>
    <property type="match status" value="1"/>
</dbReference>
<feature type="domain" description="Late embryogenesis abundant protein LEA-2 subgroup" evidence="7">
    <location>
        <begin position="122"/>
        <end position="223"/>
    </location>
</feature>